<reference evidence="2" key="1">
    <citation type="submission" date="2022-11" db="UniProtKB">
        <authorList>
            <consortium name="WormBaseParasite"/>
        </authorList>
    </citation>
    <scope>IDENTIFICATION</scope>
</reference>
<dbReference type="Proteomes" id="UP000887565">
    <property type="component" value="Unplaced"/>
</dbReference>
<proteinExistence type="predicted"/>
<organism evidence="1 2">
    <name type="scientific">Romanomermis culicivorax</name>
    <name type="common">Nematode worm</name>
    <dbReference type="NCBI Taxonomy" id="13658"/>
    <lineage>
        <taxon>Eukaryota</taxon>
        <taxon>Metazoa</taxon>
        <taxon>Ecdysozoa</taxon>
        <taxon>Nematoda</taxon>
        <taxon>Enoplea</taxon>
        <taxon>Dorylaimia</taxon>
        <taxon>Mermithida</taxon>
        <taxon>Mermithoidea</taxon>
        <taxon>Mermithidae</taxon>
        <taxon>Romanomermis</taxon>
    </lineage>
</organism>
<keyword evidence="1" id="KW-1185">Reference proteome</keyword>
<dbReference type="WBParaSite" id="nRc.2.0.1.t06501-RA">
    <property type="protein sequence ID" value="nRc.2.0.1.t06501-RA"/>
    <property type="gene ID" value="nRc.2.0.1.g06501"/>
</dbReference>
<sequence>MILNLTSGHSGHLINDEEAATNFRSLIIAALLVNDVDAEDKSSQVAMLILLKFNSPNLYHSFM</sequence>
<evidence type="ECO:0000313" key="1">
    <source>
        <dbReference type="Proteomes" id="UP000887565"/>
    </source>
</evidence>
<accession>A0A915HZ09</accession>
<dbReference type="AlphaFoldDB" id="A0A915HZ09"/>
<name>A0A915HZ09_ROMCU</name>
<protein>
    <submittedName>
        <fullName evidence="2">Uncharacterized protein</fullName>
    </submittedName>
</protein>
<evidence type="ECO:0000313" key="2">
    <source>
        <dbReference type="WBParaSite" id="nRc.2.0.1.t06501-RA"/>
    </source>
</evidence>